<sequence>MISVCIATYNGSKYIKEQIDSILPQLDECDEIIVSDDSSTDNTLSILKSYHDRRIIIFTNQKFNSPIYNFENALKHAKGDIIFLSDQDDIWEFNKVQVMISFLQKKSLVVSDCYIINQDKNVICDSLFNGKVPNAGVFINILRNHYIGCCMAFRREILNAALPFPSSLAMHDIWLGLCASAFYSAVFIPNRLIKYRRHNSNASPTLENSNLPLLYRVQYRWTLIIALIRRALKISKHL</sequence>
<reference evidence="2 5" key="2">
    <citation type="submission" date="2019-03" db="EMBL/GenBank/DDBJ databases">
        <title>Complete genome assembly of MDR B. fragilis.</title>
        <authorList>
            <person name="Sydenham T.V."/>
            <person name="Hasman H."/>
            <person name="Justesen U.S."/>
        </authorList>
    </citation>
    <scope>NUCLEOTIDE SEQUENCE [LARGE SCALE GENOMIC DNA]</scope>
    <source>
        <strain evidence="2 5">DCMOUH0067B</strain>
    </source>
</reference>
<keyword evidence="4" id="KW-0808">Transferase</keyword>
<evidence type="ECO:0000313" key="5">
    <source>
        <dbReference type="Proteomes" id="UP000028294"/>
    </source>
</evidence>
<dbReference type="Proteomes" id="UP000266644">
    <property type="component" value="Unassembled WGS sequence"/>
</dbReference>
<evidence type="ECO:0000259" key="1">
    <source>
        <dbReference type="Pfam" id="PF00535"/>
    </source>
</evidence>
<dbReference type="EMBL" id="QRJE01000065">
    <property type="protein sequence ID" value="RHH04943.1"/>
    <property type="molecule type" value="Genomic_DNA"/>
</dbReference>
<dbReference type="EMBL" id="CP036553">
    <property type="protein sequence ID" value="QCQ36558.1"/>
    <property type="molecule type" value="Genomic_DNA"/>
</dbReference>
<name>A0A396BQ28_BACFG</name>
<dbReference type="CDD" id="cd04196">
    <property type="entry name" value="GT_2_like_d"/>
    <property type="match status" value="1"/>
</dbReference>
<reference evidence="6 7" key="1">
    <citation type="submission" date="2018-08" db="EMBL/GenBank/DDBJ databases">
        <title>A genome reference for cultivated species of the human gut microbiota.</title>
        <authorList>
            <person name="Zou Y."/>
            <person name="Xue W."/>
            <person name="Luo G."/>
        </authorList>
    </citation>
    <scope>NUCLEOTIDE SEQUENCE [LARGE SCALE GENOMIC DNA]</scope>
    <source>
        <strain evidence="4 6">AM18-6</strain>
        <strain evidence="3 7">OF01-1</strain>
    </source>
</reference>
<dbReference type="Gene3D" id="3.90.550.10">
    <property type="entry name" value="Spore Coat Polysaccharide Biosynthesis Protein SpsA, Chain A"/>
    <property type="match status" value="1"/>
</dbReference>
<dbReference type="SUPFAM" id="SSF53448">
    <property type="entry name" value="Nucleotide-diphospho-sugar transferases"/>
    <property type="match status" value="1"/>
</dbReference>
<dbReference type="GO" id="GO:0016758">
    <property type="term" value="F:hexosyltransferase activity"/>
    <property type="evidence" value="ECO:0007669"/>
    <property type="project" value="UniProtKB-ARBA"/>
</dbReference>
<evidence type="ECO:0000313" key="6">
    <source>
        <dbReference type="Proteomes" id="UP000266644"/>
    </source>
</evidence>
<dbReference type="RefSeq" id="WP_005819203.1">
    <property type="nucleotide sequence ID" value="NZ_CP036553.1"/>
</dbReference>
<dbReference type="InterPro" id="IPR001173">
    <property type="entry name" value="Glyco_trans_2-like"/>
</dbReference>
<evidence type="ECO:0000313" key="2">
    <source>
        <dbReference type="EMBL" id="QCQ36558.1"/>
    </source>
</evidence>
<dbReference type="Pfam" id="PF00535">
    <property type="entry name" value="Glycos_transf_2"/>
    <property type="match status" value="1"/>
</dbReference>
<evidence type="ECO:0000313" key="4">
    <source>
        <dbReference type="EMBL" id="RHH04943.1"/>
    </source>
</evidence>
<dbReference type="PANTHER" id="PTHR22916:SF3">
    <property type="entry name" value="UDP-GLCNAC:BETAGAL BETA-1,3-N-ACETYLGLUCOSAMINYLTRANSFERASE-LIKE PROTEIN 1"/>
    <property type="match status" value="1"/>
</dbReference>
<protein>
    <submittedName>
        <fullName evidence="4">Glycosyltransferase family 2 protein</fullName>
    </submittedName>
</protein>
<dbReference type="EMBL" id="QSDG01000008">
    <property type="protein sequence ID" value="RGY68714.1"/>
    <property type="molecule type" value="Genomic_DNA"/>
</dbReference>
<dbReference type="AlphaFoldDB" id="A0A396BQ28"/>
<accession>A0A396BQ28</accession>
<evidence type="ECO:0000313" key="3">
    <source>
        <dbReference type="EMBL" id="RGY68714.1"/>
    </source>
</evidence>
<organism evidence="4 6">
    <name type="scientific">Bacteroides fragilis</name>
    <dbReference type="NCBI Taxonomy" id="817"/>
    <lineage>
        <taxon>Bacteria</taxon>
        <taxon>Pseudomonadati</taxon>
        <taxon>Bacteroidota</taxon>
        <taxon>Bacteroidia</taxon>
        <taxon>Bacteroidales</taxon>
        <taxon>Bacteroidaceae</taxon>
        <taxon>Bacteroides</taxon>
    </lineage>
</organism>
<dbReference type="PANTHER" id="PTHR22916">
    <property type="entry name" value="GLYCOSYLTRANSFERASE"/>
    <property type="match status" value="1"/>
</dbReference>
<dbReference type="Proteomes" id="UP000284614">
    <property type="component" value="Unassembled WGS sequence"/>
</dbReference>
<feature type="domain" description="Glycosyltransferase 2-like" evidence="1">
    <location>
        <begin position="3"/>
        <end position="159"/>
    </location>
</feature>
<evidence type="ECO:0000313" key="7">
    <source>
        <dbReference type="Proteomes" id="UP000284614"/>
    </source>
</evidence>
<gene>
    <name evidence="4" type="ORF">DW228_23985</name>
    <name evidence="3" type="ORF">DXA27_10270</name>
    <name evidence="2" type="ORF">IA74_010790</name>
</gene>
<dbReference type="Proteomes" id="UP000028294">
    <property type="component" value="Chromosome"/>
</dbReference>
<dbReference type="InterPro" id="IPR029044">
    <property type="entry name" value="Nucleotide-diphossugar_trans"/>
</dbReference>
<proteinExistence type="predicted"/>